<keyword evidence="5 10" id="KW-0472">Membrane</keyword>
<comment type="activity regulation">
    <text evidence="10">Na(+) is not transported, but it plays an essential structural role and its presence is essential for fluoride channel function.</text>
</comment>
<organism evidence="11 12">
    <name type="scientific">Streptomyces halstedii</name>
    <dbReference type="NCBI Taxonomy" id="1944"/>
    <lineage>
        <taxon>Bacteria</taxon>
        <taxon>Bacillati</taxon>
        <taxon>Actinomycetota</taxon>
        <taxon>Actinomycetes</taxon>
        <taxon>Kitasatosporales</taxon>
        <taxon>Streptomycetaceae</taxon>
        <taxon>Streptomyces</taxon>
    </lineage>
</organism>
<evidence type="ECO:0000256" key="8">
    <source>
        <dbReference type="ARBA" id="ARBA00035585"/>
    </source>
</evidence>
<dbReference type="GO" id="GO:0046872">
    <property type="term" value="F:metal ion binding"/>
    <property type="evidence" value="ECO:0007669"/>
    <property type="project" value="UniProtKB-KW"/>
</dbReference>
<feature type="transmembrane region" description="Helical" evidence="10">
    <location>
        <begin position="91"/>
        <end position="109"/>
    </location>
</feature>
<dbReference type="RefSeq" id="WP_164344725.1">
    <property type="nucleotide sequence ID" value="NZ_JAAGLQ010000262.1"/>
</dbReference>
<evidence type="ECO:0000256" key="3">
    <source>
        <dbReference type="ARBA" id="ARBA00022692"/>
    </source>
</evidence>
<dbReference type="EMBL" id="JAAGLQ010000262">
    <property type="protein sequence ID" value="NEA16447.1"/>
    <property type="molecule type" value="Genomic_DNA"/>
</dbReference>
<dbReference type="Proteomes" id="UP000471293">
    <property type="component" value="Unassembled WGS sequence"/>
</dbReference>
<feature type="transmembrane region" description="Helical" evidence="10">
    <location>
        <begin position="27"/>
        <end position="45"/>
    </location>
</feature>
<name>A0A6N9TYJ6_STRHA</name>
<keyword evidence="2 10" id="KW-1003">Cell membrane</keyword>
<evidence type="ECO:0000256" key="6">
    <source>
        <dbReference type="ARBA" id="ARBA00023303"/>
    </source>
</evidence>
<reference evidence="11 12" key="1">
    <citation type="submission" date="2020-01" db="EMBL/GenBank/DDBJ databases">
        <title>Insect and environment-associated Actinomycetes.</title>
        <authorList>
            <person name="Currrie C."/>
            <person name="Chevrette M."/>
            <person name="Carlson C."/>
            <person name="Stubbendieck R."/>
            <person name="Wendt-Pienkowski E."/>
        </authorList>
    </citation>
    <scope>NUCLEOTIDE SEQUENCE [LARGE SCALE GENOMIC DNA]</scope>
    <source>
        <strain evidence="11 12">SID11342</strain>
    </source>
</reference>
<feature type="transmembrane region" description="Helical" evidence="10">
    <location>
        <begin position="57"/>
        <end position="79"/>
    </location>
</feature>
<proteinExistence type="inferred from homology"/>
<evidence type="ECO:0000256" key="10">
    <source>
        <dbReference type="HAMAP-Rule" id="MF_00454"/>
    </source>
</evidence>
<keyword evidence="10" id="KW-0813">Transport</keyword>
<dbReference type="PANTHER" id="PTHR28259">
    <property type="entry name" value="FLUORIDE EXPORT PROTEIN 1-RELATED"/>
    <property type="match status" value="1"/>
</dbReference>
<protein>
    <recommendedName>
        <fullName evidence="10">Fluoride-specific ion channel FluC</fullName>
    </recommendedName>
</protein>
<comment type="similarity">
    <text evidence="7 10">Belongs to the fluoride channel Fluc/FEX (TC 1.A.43) family.</text>
</comment>
<comment type="subcellular location">
    <subcellularLocation>
        <location evidence="1 10">Cell membrane</location>
        <topology evidence="1 10">Multi-pass membrane protein</topology>
    </subcellularLocation>
</comment>
<evidence type="ECO:0000256" key="5">
    <source>
        <dbReference type="ARBA" id="ARBA00023136"/>
    </source>
</evidence>
<feature type="transmembrane region" description="Helical" evidence="10">
    <location>
        <begin position="121"/>
        <end position="143"/>
    </location>
</feature>
<dbReference type="GO" id="GO:0005886">
    <property type="term" value="C:plasma membrane"/>
    <property type="evidence" value="ECO:0007669"/>
    <property type="project" value="UniProtKB-SubCell"/>
</dbReference>
<dbReference type="HAMAP" id="MF_00454">
    <property type="entry name" value="FluC"/>
    <property type="match status" value="1"/>
</dbReference>
<evidence type="ECO:0000313" key="11">
    <source>
        <dbReference type="EMBL" id="NEA16447.1"/>
    </source>
</evidence>
<evidence type="ECO:0000256" key="9">
    <source>
        <dbReference type="ARBA" id="ARBA00049940"/>
    </source>
</evidence>
<evidence type="ECO:0000313" key="12">
    <source>
        <dbReference type="Proteomes" id="UP000471293"/>
    </source>
</evidence>
<comment type="function">
    <text evidence="9 10">Fluoride-specific ion channel. Important for reducing fluoride concentration in the cell, thus reducing its toxicity.</text>
</comment>
<keyword evidence="4 10" id="KW-1133">Transmembrane helix</keyword>
<feature type="binding site" evidence="10">
    <location>
        <position position="102"/>
    </location>
    <ligand>
        <name>Na(+)</name>
        <dbReference type="ChEBI" id="CHEBI:29101"/>
        <note>structural</note>
    </ligand>
</feature>
<evidence type="ECO:0000256" key="2">
    <source>
        <dbReference type="ARBA" id="ARBA00022475"/>
    </source>
</evidence>
<keyword evidence="6 10" id="KW-0407">Ion channel</keyword>
<dbReference type="PANTHER" id="PTHR28259:SF1">
    <property type="entry name" value="FLUORIDE EXPORT PROTEIN 1-RELATED"/>
    <property type="match status" value="1"/>
</dbReference>
<gene>
    <name evidence="10 11" type="primary">crcB</name>
    <name evidence="10" type="synonym">fluC</name>
    <name evidence="11" type="ORF">G3I29_13085</name>
</gene>
<keyword evidence="3 10" id="KW-0812">Transmembrane</keyword>
<evidence type="ECO:0000256" key="1">
    <source>
        <dbReference type="ARBA" id="ARBA00004651"/>
    </source>
</evidence>
<dbReference type="GO" id="GO:0062054">
    <property type="term" value="F:fluoride channel activity"/>
    <property type="evidence" value="ECO:0007669"/>
    <property type="project" value="UniProtKB-UniRule"/>
</dbReference>
<dbReference type="InterPro" id="IPR003691">
    <property type="entry name" value="FluC"/>
</dbReference>
<comment type="catalytic activity">
    <reaction evidence="8">
        <text>fluoride(in) = fluoride(out)</text>
        <dbReference type="Rhea" id="RHEA:76159"/>
        <dbReference type="ChEBI" id="CHEBI:17051"/>
    </reaction>
    <physiologicalReaction direction="left-to-right" evidence="8">
        <dbReference type="Rhea" id="RHEA:76160"/>
    </physiologicalReaction>
</comment>
<dbReference type="AlphaFoldDB" id="A0A6N9TYJ6"/>
<evidence type="ECO:0000256" key="7">
    <source>
        <dbReference type="ARBA" id="ARBA00035120"/>
    </source>
</evidence>
<keyword evidence="10" id="KW-0479">Metal-binding</keyword>
<keyword evidence="10" id="KW-0915">Sodium</keyword>
<dbReference type="NCBIfam" id="TIGR00494">
    <property type="entry name" value="crcB"/>
    <property type="match status" value="1"/>
</dbReference>
<dbReference type="GO" id="GO:0140114">
    <property type="term" value="P:cellular detoxification of fluoride"/>
    <property type="evidence" value="ECO:0007669"/>
    <property type="project" value="UniProtKB-UniRule"/>
</dbReference>
<keyword evidence="10" id="KW-0406">Ion transport</keyword>
<dbReference type="Pfam" id="PF02537">
    <property type="entry name" value="CRCB"/>
    <property type="match status" value="1"/>
</dbReference>
<comment type="caution">
    <text evidence="11">The sequence shown here is derived from an EMBL/GenBank/DDBJ whole genome shotgun (WGS) entry which is preliminary data.</text>
</comment>
<sequence length="155" mass="16644">MVFEPTDPDVEFSGPSRRQRVLRSQHAVLGVIAAGGALGALARFGAARLWPTATGTFPWTTFCVNAVGCLVIGVFLVVVTEFRSAHRLLRPFFGTGVLGGFTTFSTYTVDIERLIHGGRAATALVYLAATLVAALAAVSIGTWSTRRFLAKWSER</sequence>
<evidence type="ECO:0000256" key="4">
    <source>
        <dbReference type="ARBA" id="ARBA00022989"/>
    </source>
</evidence>
<feature type="binding site" evidence="10">
    <location>
        <position position="99"/>
    </location>
    <ligand>
        <name>Na(+)</name>
        <dbReference type="ChEBI" id="CHEBI:29101"/>
        <note>structural</note>
    </ligand>
</feature>
<accession>A0A6N9TYJ6</accession>